<dbReference type="InterPro" id="IPR036249">
    <property type="entry name" value="Thioredoxin-like_sf"/>
</dbReference>
<dbReference type="PRINTS" id="PR00421">
    <property type="entry name" value="THIOREDOXIN"/>
</dbReference>
<dbReference type="CDD" id="cd02947">
    <property type="entry name" value="TRX_family"/>
    <property type="match status" value="1"/>
</dbReference>
<accession>A0ABV0EAZ8</accession>
<evidence type="ECO:0000313" key="2">
    <source>
        <dbReference type="EMBL" id="MEO1765801.1"/>
    </source>
</evidence>
<feature type="domain" description="Thioredoxin" evidence="1">
    <location>
        <begin position="6"/>
        <end position="137"/>
    </location>
</feature>
<evidence type="ECO:0000259" key="1">
    <source>
        <dbReference type="PROSITE" id="PS51352"/>
    </source>
</evidence>
<name>A0ABV0EAZ8_9BURK</name>
<dbReference type="Pfam" id="PF00085">
    <property type="entry name" value="Thioredoxin"/>
    <property type="match status" value="1"/>
</dbReference>
<dbReference type="InterPro" id="IPR013766">
    <property type="entry name" value="Thioredoxin_domain"/>
</dbReference>
<reference evidence="2 3" key="1">
    <citation type="submission" date="2024-02" db="EMBL/GenBank/DDBJ databases">
        <title>New thermophilic sulfur-oxidizing bacteria from a hot springs of the Uzon caldera (Kamchatka, Russia).</title>
        <authorList>
            <person name="Dukat A.M."/>
            <person name="Elcheninov A.G."/>
            <person name="Frolov E.N."/>
        </authorList>
    </citation>
    <scope>NUCLEOTIDE SEQUENCE [LARGE SCALE GENOMIC DNA]</scope>
    <source>
        <strain evidence="2 3">AK1</strain>
    </source>
</reference>
<dbReference type="Proteomes" id="UP001482231">
    <property type="component" value="Unassembled WGS sequence"/>
</dbReference>
<dbReference type="PANTHER" id="PTHR45663:SF11">
    <property type="entry name" value="GEO12009P1"/>
    <property type="match status" value="1"/>
</dbReference>
<sequence>MTNARSAIRYNAALYAFVCFVMNDHLPLIYDTSLENFERDVIAASRETPILVDFWADWCPPCIVLAPVLEKVVQTSGGKLRLAKVEVDEGDNMKLAGRYGLRGFPTVLLFVDGEERARFASARPERWVRDFLKQHGGLFLDTTP</sequence>
<dbReference type="EMBL" id="JBAJEX010000001">
    <property type="protein sequence ID" value="MEO1765801.1"/>
    <property type="molecule type" value="Genomic_DNA"/>
</dbReference>
<organism evidence="2 3">
    <name type="scientific">Thiobacter aerophilum</name>
    <dbReference type="NCBI Taxonomy" id="3121275"/>
    <lineage>
        <taxon>Bacteria</taxon>
        <taxon>Pseudomonadati</taxon>
        <taxon>Pseudomonadota</taxon>
        <taxon>Betaproteobacteria</taxon>
        <taxon>Burkholderiales</taxon>
        <taxon>Thiobacteraceae</taxon>
        <taxon>Thiobacter</taxon>
    </lineage>
</organism>
<protein>
    <submittedName>
        <fullName evidence="2">Thioredoxin domain-containing protein</fullName>
    </submittedName>
</protein>
<proteinExistence type="predicted"/>
<dbReference type="Gene3D" id="3.40.30.10">
    <property type="entry name" value="Glutaredoxin"/>
    <property type="match status" value="1"/>
</dbReference>
<gene>
    <name evidence="2" type="ORF">V6E02_01005</name>
</gene>
<keyword evidence="3" id="KW-1185">Reference proteome</keyword>
<dbReference type="SUPFAM" id="SSF52833">
    <property type="entry name" value="Thioredoxin-like"/>
    <property type="match status" value="1"/>
</dbReference>
<evidence type="ECO:0000313" key="3">
    <source>
        <dbReference type="Proteomes" id="UP001482231"/>
    </source>
</evidence>
<dbReference type="PANTHER" id="PTHR45663">
    <property type="entry name" value="GEO12009P1"/>
    <property type="match status" value="1"/>
</dbReference>
<comment type="caution">
    <text evidence="2">The sequence shown here is derived from an EMBL/GenBank/DDBJ whole genome shotgun (WGS) entry which is preliminary data.</text>
</comment>
<dbReference type="PROSITE" id="PS51352">
    <property type="entry name" value="THIOREDOXIN_2"/>
    <property type="match status" value="1"/>
</dbReference>